<accession>A0A5B7EDY6</accession>
<dbReference type="EMBL" id="VSRR010002339">
    <property type="protein sequence ID" value="MPC30934.1"/>
    <property type="molecule type" value="Genomic_DNA"/>
</dbReference>
<protein>
    <submittedName>
        <fullName evidence="1">Uncharacterized protein</fullName>
    </submittedName>
</protein>
<comment type="caution">
    <text evidence="1">The sequence shown here is derived from an EMBL/GenBank/DDBJ whole genome shotgun (WGS) entry which is preliminary data.</text>
</comment>
<name>A0A5B7EDY6_PORTR</name>
<dbReference type="Proteomes" id="UP000324222">
    <property type="component" value="Unassembled WGS sequence"/>
</dbReference>
<organism evidence="1 2">
    <name type="scientific">Portunus trituberculatus</name>
    <name type="common">Swimming crab</name>
    <name type="synonym">Neptunus trituberculatus</name>
    <dbReference type="NCBI Taxonomy" id="210409"/>
    <lineage>
        <taxon>Eukaryota</taxon>
        <taxon>Metazoa</taxon>
        <taxon>Ecdysozoa</taxon>
        <taxon>Arthropoda</taxon>
        <taxon>Crustacea</taxon>
        <taxon>Multicrustacea</taxon>
        <taxon>Malacostraca</taxon>
        <taxon>Eumalacostraca</taxon>
        <taxon>Eucarida</taxon>
        <taxon>Decapoda</taxon>
        <taxon>Pleocyemata</taxon>
        <taxon>Brachyura</taxon>
        <taxon>Eubrachyura</taxon>
        <taxon>Portunoidea</taxon>
        <taxon>Portunidae</taxon>
        <taxon>Portuninae</taxon>
        <taxon>Portunus</taxon>
    </lineage>
</organism>
<keyword evidence="2" id="KW-1185">Reference proteome</keyword>
<gene>
    <name evidence="1" type="ORF">E2C01_024206</name>
</gene>
<dbReference type="AlphaFoldDB" id="A0A5B7EDY6"/>
<evidence type="ECO:0000313" key="1">
    <source>
        <dbReference type="EMBL" id="MPC30934.1"/>
    </source>
</evidence>
<proteinExistence type="predicted"/>
<evidence type="ECO:0000313" key="2">
    <source>
        <dbReference type="Proteomes" id="UP000324222"/>
    </source>
</evidence>
<reference evidence="1 2" key="1">
    <citation type="submission" date="2019-05" db="EMBL/GenBank/DDBJ databases">
        <title>Another draft genome of Portunus trituberculatus and its Hox gene families provides insights of decapod evolution.</title>
        <authorList>
            <person name="Jeong J.-H."/>
            <person name="Song I."/>
            <person name="Kim S."/>
            <person name="Choi T."/>
            <person name="Kim D."/>
            <person name="Ryu S."/>
            <person name="Kim W."/>
        </authorList>
    </citation>
    <scope>NUCLEOTIDE SEQUENCE [LARGE SCALE GENOMIC DNA]</scope>
    <source>
        <tissue evidence="1">Muscle</tissue>
    </source>
</reference>
<sequence length="73" mass="7897">MTATCRRCRAVGVAPKGQHVLPAHVKVLPPPYIPCRKFPPSSASPPYIQRTCGFALGNLRRPRSLETVNSATA</sequence>